<keyword evidence="2" id="KW-0677">Repeat</keyword>
<feature type="repeat" description="RCC1" evidence="3">
    <location>
        <begin position="125"/>
        <end position="181"/>
    </location>
</feature>
<evidence type="ECO:0000256" key="4">
    <source>
        <dbReference type="SAM" id="MobiDB-lite"/>
    </source>
</evidence>
<dbReference type="SUPFAM" id="SSF50985">
    <property type="entry name" value="RCC1/BLIP-II"/>
    <property type="match status" value="1"/>
</dbReference>
<keyword evidence="7" id="KW-1185">Reference proteome</keyword>
<protein>
    <submittedName>
        <fullName evidence="6">Alsin</fullName>
    </submittedName>
</protein>
<evidence type="ECO:0000313" key="6">
    <source>
        <dbReference type="EMBL" id="KAJ6256117.1"/>
    </source>
</evidence>
<evidence type="ECO:0000256" key="3">
    <source>
        <dbReference type="PROSITE-ProRule" id="PRU00235"/>
    </source>
</evidence>
<evidence type="ECO:0000256" key="2">
    <source>
        <dbReference type="ARBA" id="ARBA00022737"/>
    </source>
</evidence>
<name>A0AAD6NFG1_DREDA</name>
<dbReference type="InterPro" id="IPR051553">
    <property type="entry name" value="Ran_GTPase-activating"/>
</dbReference>
<dbReference type="PANTHER" id="PTHR45982:SF1">
    <property type="entry name" value="REGULATOR OF CHROMOSOME CONDENSATION"/>
    <property type="match status" value="1"/>
</dbReference>
<dbReference type="InterPro" id="IPR009091">
    <property type="entry name" value="RCC1/BLIP-II"/>
</dbReference>
<reference evidence="6" key="1">
    <citation type="submission" date="2023-01" db="EMBL/GenBank/DDBJ databases">
        <title>The chitinases involved in constricting ring structure development in the nematode-trapping fungus Drechslerella dactyloides.</title>
        <authorList>
            <person name="Wang R."/>
            <person name="Zhang L."/>
            <person name="Tang P."/>
            <person name="Li S."/>
            <person name="Liang L."/>
        </authorList>
    </citation>
    <scope>NUCLEOTIDE SEQUENCE</scope>
    <source>
        <strain evidence="6">YMF1.00031</strain>
    </source>
</reference>
<dbReference type="PROSITE" id="PS50012">
    <property type="entry name" value="RCC1_3"/>
    <property type="match status" value="6"/>
</dbReference>
<keyword evidence="1" id="KW-0344">Guanine-nucleotide releasing factor</keyword>
<dbReference type="EMBL" id="JAQGDS010000015">
    <property type="protein sequence ID" value="KAJ6256117.1"/>
    <property type="molecule type" value="Genomic_DNA"/>
</dbReference>
<dbReference type="InterPro" id="IPR000408">
    <property type="entry name" value="Reg_chr_condens"/>
</dbReference>
<dbReference type="AlphaFoldDB" id="A0AAD6NFG1"/>
<feature type="repeat" description="RCC1" evidence="3">
    <location>
        <begin position="182"/>
        <end position="262"/>
    </location>
</feature>
<proteinExistence type="predicted"/>
<dbReference type="PROSITE" id="PS00626">
    <property type="entry name" value="RCC1_2"/>
    <property type="match status" value="3"/>
</dbReference>
<feature type="compositionally biased region" description="Basic and acidic residues" evidence="4">
    <location>
        <begin position="71"/>
        <end position="103"/>
    </location>
</feature>
<evidence type="ECO:0000259" key="5">
    <source>
        <dbReference type="Pfam" id="PF25390"/>
    </source>
</evidence>
<feature type="repeat" description="RCC1" evidence="3">
    <location>
        <begin position="391"/>
        <end position="449"/>
    </location>
</feature>
<dbReference type="Proteomes" id="UP001221413">
    <property type="component" value="Unassembled WGS sequence"/>
</dbReference>
<feature type="region of interest" description="Disordered" evidence="4">
    <location>
        <begin position="205"/>
        <end position="236"/>
    </location>
</feature>
<feature type="domain" description="RCC1-like" evidence="5">
    <location>
        <begin position="126"/>
        <end position="565"/>
    </location>
</feature>
<accession>A0AAD6NFG1</accession>
<feature type="compositionally biased region" description="Acidic residues" evidence="4">
    <location>
        <begin position="215"/>
        <end position="226"/>
    </location>
</feature>
<dbReference type="Pfam" id="PF25390">
    <property type="entry name" value="WD40_RLD"/>
    <property type="match status" value="1"/>
</dbReference>
<gene>
    <name evidence="6" type="ORF">Dda_9209</name>
</gene>
<comment type="caution">
    <text evidence="6">The sequence shown here is derived from an EMBL/GenBank/DDBJ whole genome shotgun (WGS) entry which is preliminary data.</text>
</comment>
<feature type="region of interest" description="Disordered" evidence="4">
    <location>
        <begin position="1"/>
        <end position="104"/>
    </location>
</feature>
<sequence length="592" mass="63079">MARPAKSKDAASQPKAANGVVPRKRAAAAGTVSKAAPAKKPAPRGRARKAADLEPPQDEGTSDASEQEMQVDVKDASDPTEPERPSKKAKVDQHPPTKSEPKKYVAPVPKARNIKVIRERSTARLDVYVFGKGDMCELGLGPNAKARTVTRPRLNPFLLMDPVGVVEVAVGGMHTAVLTHDGRILTWGVNDQNALGRSTTWEAPEVDIDKAGGDAGDDDDSEDDAEINPLESAPGPVEGLPAAVNIVGIACSDSLTLAITDTGFVYAWGTFRVTFPIHSIFYPSNMMLTGTPVQCSDGILGFSEDQRIATHPFLLPNLKNIIEISAGVDHILALSSTGTVFAWGNGQQYQLGRRVIERTRMNGLVPREFGLKKIVAIGAGSYHSFAVDVNGRVWAWGLNQYGQCGIDLEGKTGEDGVAVPKPTIVKSLSKYKIVQITGGEHHSAAVTDDGKLLTWGRLDANQLGIKPEDFSSEFTVYDEHGKPRFITEPTVVPGLPPIVKVACGTHHNIALDQNGKAYSWGFGENFQVGQGPAGEDILTPTLIDNTAVRNEILTFAGCGGQFSVLAGHPAVSKQQAESIVLNGKDGQANGTK</sequence>
<dbReference type="GO" id="GO:0005085">
    <property type="term" value="F:guanyl-nucleotide exchange factor activity"/>
    <property type="evidence" value="ECO:0007669"/>
    <property type="project" value="TreeGrafter"/>
</dbReference>
<feature type="repeat" description="RCC1" evidence="3">
    <location>
        <begin position="515"/>
        <end position="569"/>
    </location>
</feature>
<dbReference type="PRINTS" id="PR00633">
    <property type="entry name" value="RCCNDNSATION"/>
</dbReference>
<feature type="repeat" description="RCC1" evidence="3">
    <location>
        <begin position="338"/>
        <end position="390"/>
    </location>
</feature>
<dbReference type="PROSITE" id="PS00625">
    <property type="entry name" value="RCC1_1"/>
    <property type="match status" value="1"/>
</dbReference>
<organism evidence="6 7">
    <name type="scientific">Drechslerella dactyloides</name>
    <name type="common">Nematode-trapping fungus</name>
    <name type="synonym">Arthrobotrys dactyloides</name>
    <dbReference type="NCBI Taxonomy" id="74499"/>
    <lineage>
        <taxon>Eukaryota</taxon>
        <taxon>Fungi</taxon>
        <taxon>Dikarya</taxon>
        <taxon>Ascomycota</taxon>
        <taxon>Pezizomycotina</taxon>
        <taxon>Orbiliomycetes</taxon>
        <taxon>Orbiliales</taxon>
        <taxon>Orbiliaceae</taxon>
        <taxon>Drechslerella</taxon>
    </lineage>
</organism>
<dbReference type="InterPro" id="IPR058923">
    <property type="entry name" value="RCC1-like_dom"/>
</dbReference>
<feature type="repeat" description="RCC1" evidence="3">
    <location>
        <begin position="450"/>
        <end position="514"/>
    </location>
</feature>
<dbReference type="Gene3D" id="2.130.10.30">
    <property type="entry name" value="Regulator of chromosome condensation 1/beta-lactamase-inhibitor protein II"/>
    <property type="match status" value="1"/>
</dbReference>
<evidence type="ECO:0000256" key="1">
    <source>
        <dbReference type="ARBA" id="ARBA00022658"/>
    </source>
</evidence>
<dbReference type="GO" id="GO:0005737">
    <property type="term" value="C:cytoplasm"/>
    <property type="evidence" value="ECO:0007669"/>
    <property type="project" value="TreeGrafter"/>
</dbReference>
<dbReference type="PANTHER" id="PTHR45982">
    <property type="entry name" value="REGULATOR OF CHROMOSOME CONDENSATION"/>
    <property type="match status" value="1"/>
</dbReference>
<evidence type="ECO:0000313" key="7">
    <source>
        <dbReference type="Proteomes" id="UP001221413"/>
    </source>
</evidence>